<organism evidence="1 2">
    <name type="scientific">Massarina eburnea CBS 473.64</name>
    <dbReference type="NCBI Taxonomy" id="1395130"/>
    <lineage>
        <taxon>Eukaryota</taxon>
        <taxon>Fungi</taxon>
        <taxon>Dikarya</taxon>
        <taxon>Ascomycota</taxon>
        <taxon>Pezizomycotina</taxon>
        <taxon>Dothideomycetes</taxon>
        <taxon>Pleosporomycetidae</taxon>
        <taxon>Pleosporales</taxon>
        <taxon>Massarineae</taxon>
        <taxon>Massarinaceae</taxon>
        <taxon>Massarina</taxon>
    </lineage>
</organism>
<name>A0A6A6RPH4_9PLEO</name>
<evidence type="ECO:0000313" key="2">
    <source>
        <dbReference type="Proteomes" id="UP000799753"/>
    </source>
</evidence>
<keyword evidence="2" id="KW-1185">Reference proteome</keyword>
<dbReference type="Proteomes" id="UP000799753">
    <property type="component" value="Unassembled WGS sequence"/>
</dbReference>
<proteinExistence type="predicted"/>
<dbReference type="AlphaFoldDB" id="A0A6A6RPH4"/>
<evidence type="ECO:0000313" key="1">
    <source>
        <dbReference type="EMBL" id="KAF2637280.1"/>
    </source>
</evidence>
<protein>
    <submittedName>
        <fullName evidence="1">Uncharacterized protein</fullName>
    </submittedName>
</protein>
<sequence length="156" mass="17951">MTSPTPRLPTAAAPDSPFALPLWTPRDYGRLALFVLIPIYSRIYFFASGIEPLKAVCWQICGIIMVIHEAAIPIDPSFAWELLRSFVMCAFPAWVNNIPISRWFVADLYQYEWQWEIFYWAFAAKSLVHYLPAPYGSEIQVRHCLSLEPFSATNVF</sequence>
<dbReference type="EMBL" id="MU006794">
    <property type="protein sequence ID" value="KAF2637280.1"/>
    <property type="molecule type" value="Genomic_DNA"/>
</dbReference>
<dbReference type="OrthoDB" id="3788479at2759"/>
<reference evidence="1" key="1">
    <citation type="journal article" date="2020" name="Stud. Mycol.">
        <title>101 Dothideomycetes genomes: a test case for predicting lifestyles and emergence of pathogens.</title>
        <authorList>
            <person name="Haridas S."/>
            <person name="Albert R."/>
            <person name="Binder M."/>
            <person name="Bloem J."/>
            <person name="Labutti K."/>
            <person name="Salamov A."/>
            <person name="Andreopoulos B."/>
            <person name="Baker S."/>
            <person name="Barry K."/>
            <person name="Bills G."/>
            <person name="Bluhm B."/>
            <person name="Cannon C."/>
            <person name="Castanera R."/>
            <person name="Culley D."/>
            <person name="Daum C."/>
            <person name="Ezra D."/>
            <person name="Gonzalez J."/>
            <person name="Henrissat B."/>
            <person name="Kuo A."/>
            <person name="Liang C."/>
            <person name="Lipzen A."/>
            <person name="Lutzoni F."/>
            <person name="Magnuson J."/>
            <person name="Mondo S."/>
            <person name="Nolan M."/>
            <person name="Ohm R."/>
            <person name="Pangilinan J."/>
            <person name="Park H.-J."/>
            <person name="Ramirez L."/>
            <person name="Alfaro M."/>
            <person name="Sun H."/>
            <person name="Tritt A."/>
            <person name="Yoshinaga Y."/>
            <person name="Zwiers L.-H."/>
            <person name="Turgeon B."/>
            <person name="Goodwin S."/>
            <person name="Spatafora J."/>
            <person name="Crous P."/>
            <person name="Grigoriev I."/>
        </authorList>
    </citation>
    <scope>NUCLEOTIDE SEQUENCE</scope>
    <source>
        <strain evidence="1">CBS 473.64</strain>
    </source>
</reference>
<gene>
    <name evidence="1" type="ORF">P280DRAFT_114097</name>
</gene>
<accession>A0A6A6RPH4</accession>